<dbReference type="Gene3D" id="4.10.1000.10">
    <property type="entry name" value="Zinc finger, CCCH-type"/>
    <property type="match status" value="1"/>
</dbReference>
<gene>
    <name evidence="8" type="ORF">KFE25_008570</name>
</gene>
<feature type="zinc finger region" description="C3H1-type" evidence="6">
    <location>
        <begin position="1"/>
        <end position="27"/>
    </location>
</feature>
<dbReference type="SMART" id="SM00356">
    <property type="entry name" value="ZnF_C3H1"/>
    <property type="match status" value="1"/>
</dbReference>
<dbReference type="InterPro" id="IPR036855">
    <property type="entry name" value="Znf_CCCH_sf"/>
</dbReference>
<dbReference type="GO" id="GO:0008270">
    <property type="term" value="F:zinc ion binding"/>
    <property type="evidence" value="ECO:0007669"/>
    <property type="project" value="UniProtKB-KW"/>
</dbReference>
<dbReference type="PROSITE" id="PS50103">
    <property type="entry name" value="ZF_C3H1"/>
    <property type="match status" value="1"/>
</dbReference>
<evidence type="ECO:0000313" key="8">
    <source>
        <dbReference type="EMBL" id="KAG8470149.1"/>
    </source>
</evidence>
<dbReference type="OMA" id="FEGVCQG"/>
<reference evidence="8" key="1">
    <citation type="submission" date="2021-05" db="EMBL/GenBank/DDBJ databases">
        <title>The genome of the haptophyte Pavlova lutheri (Diacronema luteri, Pavlovales) - a model for lipid biosynthesis in eukaryotic algae.</title>
        <authorList>
            <person name="Hulatt C.J."/>
            <person name="Posewitz M.C."/>
        </authorList>
    </citation>
    <scope>NUCLEOTIDE SEQUENCE</scope>
    <source>
        <strain evidence="8">NIVA-4/92</strain>
    </source>
</reference>
<dbReference type="InterPro" id="IPR013520">
    <property type="entry name" value="Ribonucl_H"/>
</dbReference>
<dbReference type="EMBL" id="JAGTXO010000001">
    <property type="protein sequence ID" value="KAG8470149.1"/>
    <property type="molecule type" value="Genomic_DNA"/>
</dbReference>
<evidence type="ECO:0000313" key="9">
    <source>
        <dbReference type="Proteomes" id="UP000751190"/>
    </source>
</evidence>
<dbReference type="GO" id="GO:0004527">
    <property type="term" value="F:exonuclease activity"/>
    <property type="evidence" value="ECO:0007669"/>
    <property type="project" value="InterPro"/>
</dbReference>
<organism evidence="8 9">
    <name type="scientific">Diacronema lutheri</name>
    <name type="common">Unicellular marine alga</name>
    <name type="synonym">Monochrysis lutheri</name>
    <dbReference type="NCBI Taxonomy" id="2081491"/>
    <lineage>
        <taxon>Eukaryota</taxon>
        <taxon>Haptista</taxon>
        <taxon>Haptophyta</taxon>
        <taxon>Pavlovophyceae</taxon>
        <taxon>Pavlovales</taxon>
        <taxon>Pavlovaceae</taxon>
        <taxon>Diacronema</taxon>
    </lineage>
</organism>
<keyword evidence="1" id="KW-0540">Nuclease</keyword>
<accession>A0A8J5Y2P7</accession>
<evidence type="ECO:0000259" key="7">
    <source>
        <dbReference type="PROSITE" id="PS50103"/>
    </source>
</evidence>
<evidence type="ECO:0000256" key="2">
    <source>
        <dbReference type="ARBA" id="ARBA00022723"/>
    </source>
</evidence>
<dbReference type="Gene3D" id="3.30.420.10">
    <property type="entry name" value="Ribonuclease H-like superfamily/Ribonuclease H"/>
    <property type="match status" value="1"/>
</dbReference>
<comment type="caution">
    <text evidence="8">The sequence shown here is derived from an EMBL/GenBank/DDBJ whole genome shotgun (WGS) entry which is preliminary data.</text>
</comment>
<dbReference type="SUPFAM" id="SSF90229">
    <property type="entry name" value="CCCH zinc finger"/>
    <property type="match status" value="1"/>
</dbReference>
<keyword evidence="4" id="KW-0378">Hydrolase</keyword>
<dbReference type="SUPFAM" id="SSF53098">
    <property type="entry name" value="Ribonuclease H-like"/>
    <property type="match status" value="1"/>
</dbReference>
<dbReference type="Proteomes" id="UP000751190">
    <property type="component" value="Unassembled WGS sequence"/>
</dbReference>
<name>A0A8J5Y2P7_DIALT</name>
<sequence length="270" mass="29268">MQPPHCRFFAQGRCNAGDACRFSHVLAPTLSSGASTTVVLNDPRPPKLPEIIGPLFSVDVECVATGVQHHDRSLAQIGLVDADGSPVLNLYIKPERPVVSYLHPLTGLSAELIAQQGIELNDALARLRATLPRDAILVGQNILKDVEWLGLKEGVDFACAIDLAALFRVWTSENRYAYFSQDHTAAVWLRGTPFARAPGAFHDALADAATSMALFHCFCRARTDLAKLAQLQQATLSAPRLASFAMQNPVFEGVCQGHRRTCTCGGPFFS</sequence>
<dbReference type="GO" id="GO:0005634">
    <property type="term" value="C:nucleus"/>
    <property type="evidence" value="ECO:0007669"/>
    <property type="project" value="TreeGrafter"/>
</dbReference>
<dbReference type="InterPro" id="IPR012337">
    <property type="entry name" value="RNaseH-like_sf"/>
</dbReference>
<dbReference type="Pfam" id="PF18345">
    <property type="entry name" value="zf_CCCH_4"/>
    <property type="match status" value="1"/>
</dbReference>
<evidence type="ECO:0000256" key="4">
    <source>
        <dbReference type="ARBA" id="ARBA00022801"/>
    </source>
</evidence>
<keyword evidence="9" id="KW-1185">Reference proteome</keyword>
<dbReference type="InterPro" id="IPR047021">
    <property type="entry name" value="REXO1/3/4-like"/>
</dbReference>
<dbReference type="SMART" id="SM00479">
    <property type="entry name" value="EXOIII"/>
    <property type="match status" value="1"/>
</dbReference>
<dbReference type="AlphaFoldDB" id="A0A8J5Y2P7"/>
<dbReference type="OrthoDB" id="16516at2759"/>
<dbReference type="PANTHER" id="PTHR12801">
    <property type="entry name" value="RNA EXONUCLEASE REXO1 / RECO3 FAMILY MEMBER-RELATED"/>
    <property type="match status" value="1"/>
</dbReference>
<evidence type="ECO:0000256" key="5">
    <source>
        <dbReference type="ARBA" id="ARBA00022833"/>
    </source>
</evidence>
<keyword evidence="2 6" id="KW-0479">Metal-binding</keyword>
<evidence type="ECO:0000256" key="1">
    <source>
        <dbReference type="ARBA" id="ARBA00022722"/>
    </source>
</evidence>
<dbReference type="InterPro" id="IPR000571">
    <property type="entry name" value="Znf_CCCH"/>
</dbReference>
<proteinExistence type="predicted"/>
<feature type="domain" description="C3H1-type" evidence="7">
    <location>
        <begin position="1"/>
        <end position="27"/>
    </location>
</feature>
<protein>
    <recommendedName>
        <fullName evidence="7">C3H1-type domain-containing protein</fullName>
    </recommendedName>
</protein>
<dbReference type="PANTHER" id="PTHR12801:SF159">
    <property type="entry name" value="C3H1-TYPE DOMAIN-CONTAINING PROTEIN"/>
    <property type="match status" value="1"/>
</dbReference>
<evidence type="ECO:0000256" key="6">
    <source>
        <dbReference type="PROSITE-ProRule" id="PRU00723"/>
    </source>
</evidence>
<dbReference type="GO" id="GO:0003676">
    <property type="term" value="F:nucleic acid binding"/>
    <property type="evidence" value="ECO:0007669"/>
    <property type="project" value="InterPro"/>
</dbReference>
<evidence type="ECO:0000256" key="3">
    <source>
        <dbReference type="ARBA" id="ARBA00022771"/>
    </source>
</evidence>
<keyword evidence="3 6" id="KW-0863">Zinc-finger</keyword>
<keyword evidence="5 6" id="KW-0862">Zinc</keyword>
<dbReference type="InterPro" id="IPR036397">
    <property type="entry name" value="RNaseH_sf"/>
</dbReference>